<evidence type="ECO:0000313" key="3">
    <source>
        <dbReference type="Proteomes" id="UP000310016"/>
    </source>
</evidence>
<dbReference type="RefSeq" id="WP_136774946.1">
    <property type="nucleotide sequence ID" value="NZ_CP156074.1"/>
</dbReference>
<comment type="caution">
    <text evidence="2">The sequence shown here is derived from an EMBL/GenBank/DDBJ whole genome shotgun (WGS) entry which is preliminary data.</text>
</comment>
<evidence type="ECO:0000313" key="2">
    <source>
        <dbReference type="EMBL" id="TJZ65004.1"/>
    </source>
</evidence>
<protein>
    <submittedName>
        <fullName evidence="2">Uncharacterized protein</fullName>
    </submittedName>
</protein>
<dbReference type="InterPro" id="IPR059225">
    <property type="entry name" value="BspC"/>
</dbReference>
<proteinExistence type="predicted"/>
<feature type="chain" id="PRO_5020706614" evidence="1">
    <location>
        <begin position="21"/>
        <end position="123"/>
    </location>
</feature>
<feature type="signal peptide" evidence="1">
    <location>
        <begin position="1"/>
        <end position="20"/>
    </location>
</feature>
<reference evidence="2 3" key="1">
    <citation type="submission" date="2019-04" db="EMBL/GenBank/DDBJ databases">
        <title>Chitiniphilus eburnea sp. nov., a novel chitinolytic bacterium isolated from aquaculture sludge.</title>
        <authorList>
            <person name="Sheng M."/>
        </authorList>
    </citation>
    <scope>NUCLEOTIDE SEQUENCE [LARGE SCALE GENOMIC DNA]</scope>
    <source>
        <strain evidence="2 3">HX-2-15</strain>
    </source>
</reference>
<dbReference type="Proteomes" id="UP000310016">
    <property type="component" value="Unassembled WGS sequence"/>
</dbReference>
<gene>
    <name evidence="2" type="ORF">FAZ21_18660</name>
</gene>
<name>A0A4U0PPV4_9NEIS</name>
<keyword evidence="3" id="KW-1185">Reference proteome</keyword>
<keyword evidence="1" id="KW-0732">Signal</keyword>
<dbReference type="EMBL" id="SUMF01000041">
    <property type="protein sequence ID" value="TJZ65004.1"/>
    <property type="molecule type" value="Genomic_DNA"/>
</dbReference>
<dbReference type="OrthoDB" id="8590653at2"/>
<accession>A0A4U0PPV4</accession>
<dbReference type="NCBIfam" id="NF047384">
    <property type="entry name" value="BspC_dom"/>
    <property type="match status" value="1"/>
</dbReference>
<sequence>MRTYQYLLIAALAMPFAASAADETAPDTTASADPLVTQCYQRLQKRVPKRTQYSAVKATDAQLAAGTVERWEQAFTPRLSTVVATRVQFEGTGTRGGKKLPVILKCGLNDDKIASWEIEQKRN</sequence>
<evidence type="ECO:0000256" key="1">
    <source>
        <dbReference type="SAM" id="SignalP"/>
    </source>
</evidence>
<dbReference type="AlphaFoldDB" id="A0A4U0PPV4"/>
<organism evidence="2 3">
    <name type="scientific">Chitiniphilus eburneus</name>
    <dbReference type="NCBI Taxonomy" id="2571148"/>
    <lineage>
        <taxon>Bacteria</taxon>
        <taxon>Pseudomonadati</taxon>
        <taxon>Pseudomonadota</taxon>
        <taxon>Betaproteobacteria</taxon>
        <taxon>Neisseriales</taxon>
        <taxon>Chitinibacteraceae</taxon>
        <taxon>Chitiniphilus</taxon>
    </lineage>
</organism>